<dbReference type="AlphaFoldDB" id="A0A0F9FSV1"/>
<accession>A0A0F9FSV1</accession>
<comment type="caution">
    <text evidence="1">The sequence shown here is derived from an EMBL/GenBank/DDBJ whole genome shotgun (WGS) entry which is preliminary data.</text>
</comment>
<reference evidence="1" key="1">
    <citation type="journal article" date="2015" name="Nature">
        <title>Complex archaea that bridge the gap between prokaryotes and eukaryotes.</title>
        <authorList>
            <person name="Spang A."/>
            <person name="Saw J.H."/>
            <person name="Jorgensen S.L."/>
            <person name="Zaremba-Niedzwiedzka K."/>
            <person name="Martijn J."/>
            <person name="Lind A.E."/>
            <person name="van Eijk R."/>
            <person name="Schleper C."/>
            <person name="Guy L."/>
            <person name="Ettema T.J."/>
        </authorList>
    </citation>
    <scope>NUCLEOTIDE SEQUENCE</scope>
</reference>
<proteinExistence type="predicted"/>
<evidence type="ECO:0000313" key="1">
    <source>
        <dbReference type="EMBL" id="KKL89599.1"/>
    </source>
</evidence>
<dbReference type="EMBL" id="LAZR01020241">
    <property type="protein sequence ID" value="KKL89599.1"/>
    <property type="molecule type" value="Genomic_DNA"/>
</dbReference>
<gene>
    <name evidence="1" type="ORF">LCGC14_1913020</name>
</gene>
<protein>
    <submittedName>
        <fullName evidence="1">Uncharacterized protein</fullName>
    </submittedName>
</protein>
<sequence length="23" mass="2914">MKAIPILETWFLRWIFYNKKCLV</sequence>
<organism evidence="1">
    <name type="scientific">marine sediment metagenome</name>
    <dbReference type="NCBI Taxonomy" id="412755"/>
    <lineage>
        <taxon>unclassified sequences</taxon>
        <taxon>metagenomes</taxon>
        <taxon>ecological metagenomes</taxon>
    </lineage>
</organism>
<name>A0A0F9FSV1_9ZZZZ</name>
<feature type="non-terminal residue" evidence="1">
    <location>
        <position position="23"/>
    </location>
</feature>